<reference evidence="2" key="2">
    <citation type="submission" date="2020-08" db="EMBL/GenBank/DDBJ databases">
        <title>Plant Genome Project.</title>
        <authorList>
            <person name="Zhang R.-G."/>
        </authorList>
    </citation>
    <scope>NUCLEOTIDE SEQUENCE</scope>
    <source>
        <strain evidence="2">Huo1</strain>
        <tissue evidence="2">Leaf</tissue>
    </source>
</reference>
<dbReference type="EMBL" id="PNBA02000024">
    <property type="protein sequence ID" value="KAG6384651.1"/>
    <property type="molecule type" value="Genomic_DNA"/>
</dbReference>
<dbReference type="EMBL" id="PNBA02000359">
    <property type="protein sequence ID" value="KAG6383888.1"/>
    <property type="molecule type" value="Genomic_DNA"/>
</dbReference>
<accession>A0A8X8VYD6</accession>
<evidence type="ECO:0000313" key="2">
    <source>
        <dbReference type="EMBL" id="KAG6384651.1"/>
    </source>
</evidence>
<name>A0A8X8VYD6_SALSN</name>
<dbReference type="AlphaFoldDB" id="A0A8X8VYD6"/>
<organism evidence="2">
    <name type="scientific">Salvia splendens</name>
    <name type="common">Scarlet sage</name>
    <dbReference type="NCBI Taxonomy" id="180675"/>
    <lineage>
        <taxon>Eukaryota</taxon>
        <taxon>Viridiplantae</taxon>
        <taxon>Streptophyta</taxon>
        <taxon>Embryophyta</taxon>
        <taxon>Tracheophyta</taxon>
        <taxon>Spermatophyta</taxon>
        <taxon>Magnoliopsida</taxon>
        <taxon>eudicotyledons</taxon>
        <taxon>Gunneridae</taxon>
        <taxon>Pentapetalae</taxon>
        <taxon>asterids</taxon>
        <taxon>lamiids</taxon>
        <taxon>Lamiales</taxon>
        <taxon>Lamiaceae</taxon>
        <taxon>Nepetoideae</taxon>
        <taxon>Mentheae</taxon>
        <taxon>Salviinae</taxon>
        <taxon>Salvia</taxon>
        <taxon>Salvia subgen. Calosphace</taxon>
        <taxon>core Calosphace</taxon>
    </lineage>
</organism>
<protein>
    <submittedName>
        <fullName evidence="2">Uncharacterized protein</fullName>
    </submittedName>
</protein>
<gene>
    <name evidence="2" type="ORF">SASPL_155496</name>
    <name evidence="1" type="ORF">SASPL_156303</name>
</gene>
<reference evidence="2" key="1">
    <citation type="submission" date="2018-01" db="EMBL/GenBank/DDBJ databases">
        <authorList>
            <person name="Mao J.F."/>
        </authorList>
    </citation>
    <scope>NUCLEOTIDE SEQUENCE</scope>
    <source>
        <strain evidence="2">Huo1</strain>
        <tissue evidence="2">Leaf</tissue>
    </source>
</reference>
<geneLocation type="mitochondrion" evidence="2"/>
<dbReference type="Proteomes" id="UP000298416">
    <property type="component" value="Unassembled WGS sequence"/>
</dbReference>
<comment type="caution">
    <text evidence="2">The sequence shown here is derived from an EMBL/GenBank/DDBJ whole genome shotgun (WGS) entry which is preliminary data.</text>
</comment>
<sequence>MTGLFPFLPVLSVGPHVGDAGASSSEEREILQGVPIPNLGIDAWDAVGSPFYFAGVVHIPGEIEDPLTIERLSAFNHFLINLRYDFYGGVIQPGYTQSLQRELDCTPAEALPAKFDSMLSQERAKFYTR</sequence>
<keyword evidence="3" id="KW-1185">Reference proteome</keyword>
<evidence type="ECO:0000313" key="1">
    <source>
        <dbReference type="EMBL" id="KAG6383888.1"/>
    </source>
</evidence>
<evidence type="ECO:0000313" key="3">
    <source>
        <dbReference type="Proteomes" id="UP000298416"/>
    </source>
</evidence>
<proteinExistence type="predicted"/>
<keyword evidence="2 3" id="KW-0496">Mitochondrion</keyword>